<dbReference type="SUPFAM" id="SSF54909">
    <property type="entry name" value="Dimeric alpha+beta barrel"/>
    <property type="match status" value="1"/>
</dbReference>
<proteinExistence type="predicted"/>
<name>A0A917I3C7_9HYPH</name>
<dbReference type="EMBL" id="BMES01000001">
    <property type="protein sequence ID" value="GGH09711.1"/>
    <property type="molecule type" value="Genomic_DNA"/>
</dbReference>
<dbReference type="InterPro" id="IPR012577">
    <property type="entry name" value="NIPSNAP"/>
</dbReference>
<evidence type="ECO:0000313" key="3">
    <source>
        <dbReference type="Proteomes" id="UP000603912"/>
    </source>
</evidence>
<organism evidence="2 3">
    <name type="scientific">Alsobacter metallidurans</name>
    <dbReference type="NCBI Taxonomy" id="340221"/>
    <lineage>
        <taxon>Bacteria</taxon>
        <taxon>Pseudomonadati</taxon>
        <taxon>Pseudomonadota</taxon>
        <taxon>Alphaproteobacteria</taxon>
        <taxon>Hyphomicrobiales</taxon>
        <taxon>Alsobacteraceae</taxon>
        <taxon>Alsobacter</taxon>
    </lineage>
</organism>
<feature type="domain" description="NIPSNAP" evidence="1">
    <location>
        <begin position="5"/>
        <end position="100"/>
    </location>
</feature>
<accession>A0A917I3C7</accession>
<keyword evidence="3" id="KW-1185">Reference proteome</keyword>
<dbReference type="Pfam" id="PF07978">
    <property type="entry name" value="NIPSNAP"/>
    <property type="match status" value="1"/>
</dbReference>
<reference evidence="2" key="2">
    <citation type="submission" date="2020-09" db="EMBL/GenBank/DDBJ databases">
        <authorList>
            <person name="Sun Q."/>
            <person name="Zhou Y."/>
        </authorList>
    </citation>
    <scope>NUCLEOTIDE SEQUENCE</scope>
    <source>
        <strain evidence="2">CGMCC 1.12214</strain>
    </source>
</reference>
<gene>
    <name evidence="2" type="ORF">GCM10007036_05930</name>
</gene>
<dbReference type="Gene3D" id="3.30.70.100">
    <property type="match status" value="1"/>
</dbReference>
<dbReference type="RefSeq" id="WP_188516232.1">
    <property type="nucleotide sequence ID" value="NZ_BMES01000001.1"/>
</dbReference>
<comment type="caution">
    <text evidence="2">The sequence shown here is derived from an EMBL/GenBank/DDBJ whole genome shotgun (WGS) entry which is preliminary data.</text>
</comment>
<sequence>MITCFIRYEIDPFKVDAFNRYARSWGEAIPRCGADLIGYFAPHEGSATTAYGVYSVESLAAYEAYRARLKVDPLGQENYQFAKREQFIRREDRVFLRLASAPHAPLVLP</sequence>
<dbReference type="InterPro" id="IPR011008">
    <property type="entry name" value="Dimeric_a/b-barrel"/>
</dbReference>
<dbReference type="Proteomes" id="UP000603912">
    <property type="component" value="Unassembled WGS sequence"/>
</dbReference>
<evidence type="ECO:0000313" key="2">
    <source>
        <dbReference type="EMBL" id="GGH09711.1"/>
    </source>
</evidence>
<protein>
    <submittedName>
        <fullName evidence="2">NIPSNAP family protein</fullName>
    </submittedName>
</protein>
<evidence type="ECO:0000259" key="1">
    <source>
        <dbReference type="Pfam" id="PF07978"/>
    </source>
</evidence>
<reference evidence="2" key="1">
    <citation type="journal article" date="2014" name="Int. J. Syst. Evol. Microbiol.">
        <title>Complete genome sequence of Corynebacterium casei LMG S-19264T (=DSM 44701T), isolated from a smear-ripened cheese.</title>
        <authorList>
            <consortium name="US DOE Joint Genome Institute (JGI-PGF)"/>
            <person name="Walter F."/>
            <person name="Albersmeier A."/>
            <person name="Kalinowski J."/>
            <person name="Ruckert C."/>
        </authorList>
    </citation>
    <scope>NUCLEOTIDE SEQUENCE</scope>
    <source>
        <strain evidence="2">CGMCC 1.12214</strain>
    </source>
</reference>
<dbReference type="AlphaFoldDB" id="A0A917I3C7"/>